<evidence type="ECO:0000313" key="2">
    <source>
        <dbReference type="EMBL" id="KAK3336855.1"/>
    </source>
</evidence>
<comment type="caution">
    <text evidence="2">The sequence shown here is derived from an EMBL/GenBank/DDBJ whole genome shotgun (WGS) entry which is preliminary data.</text>
</comment>
<accession>A0AAE0J5D0</accession>
<keyword evidence="1" id="KW-0812">Transmembrane</keyword>
<keyword evidence="1" id="KW-1133">Transmembrane helix</keyword>
<name>A0AAE0J5D0_9PEZI</name>
<proteinExistence type="predicted"/>
<reference evidence="2" key="1">
    <citation type="journal article" date="2023" name="Mol. Phylogenet. Evol.">
        <title>Genome-scale phylogeny and comparative genomics of the fungal order Sordariales.</title>
        <authorList>
            <person name="Hensen N."/>
            <person name="Bonometti L."/>
            <person name="Westerberg I."/>
            <person name="Brannstrom I.O."/>
            <person name="Guillou S."/>
            <person name="Cros-Aarteil S."/>
            <person name="Calhoun S."/>
            <person name="Haridas S."/>
            <person name="Kuo A."/>
            <person name="Mondo S."/>
            <person name="Pangilinan J."/>
            <person name="Riley R."/>
            <person name="LaButti K."/>
            <person name="Andreopoulos B."/>
            <person name="Lipzen A."/>
            <person name="Chen C."/>
            <person name="Yan M."/>
            <person name="Daum C."/>
            <person name="Ng V."/>
            <person name="Clum A."/>
            <person name="Steindorff A."/>
            <person name="Ohm R.A."/>
            <person name="Martin F."/>
            <person name="Silar P."/>
            <person name="Natvig D.O."/>
            <person name="Lalanne C."/>
            <person name="Gautier V."/>
            <person name="Ament-Velasquez S.L."/>
            <person name="Kruys A."/>
            <person name="Hutchinson M.I."/>
            <person name="Powell A.J."/>
            <person name="Barry K."/>
            <person name="Miller A.N."/>
            <person name="Grigoriev I.V."/>
            <person name="Debuchy R."/>
            <person name="Gladieux P."/>
            <person name="Hiltunen Thoren M."/>
            <person name="Johannesson H."/>
        </authorList>
    </citation>
    <scope>NUCLEOTIDE SEQUENCE</scope>
    <source>
        <strain evidence="2">SMH4131-1</strain>
    </source>
</reference>
<sequence length="122" mass="12992">MGAYGDGDAAWNQTSINTIDRLGGDDGPFAMTPAQIVLIVATIAVFLLALFLVFYFRTLKMRRSIDMANKAREAANANASANAAKGGEAIELQTGFRLAVDKGCLGSGFHNGDAKMVAPYFR</sequence>
<gene>
    <name evidence="2" type="ORF">B0T19DRAFT_396555</name>
</gene>
<organism evidence="2 3">
    <name type="scientific">Cercophora scortea</name>
    <dbReference type="NCBI Taxonomy" id="314031"/>
    <lineage>
        <taxon>Eukaryota</taxon>
        <taxon>Fungi</taxon>
        <taxon>Dikarya</taxon>
        <taxon>Ascomycota</taxon>
        <taxon>Pezizomycotina</taxon>
        <taxon>Sordariomycetes</taxon>
        <taxon>Sordariomycetidae</taxon>
        <taxon>Sordariales</taxon>
        <taxon>Lasiosphaeriaceae</taxon>
        <taxon>Cercophora</taxon>
    </lineage>
</organism>
<feature type="transmembrane region" description="Helical" evidence="1">
    <location>
        <begin position="36"/>
        <end position="56"/>
    </location>
</feature>
<reference evidence="2" key="2">
    <citation type="submission" date="2023-06" db="EMBL/GenBank/DDBJ databases">
        <authorList>
            <consortium name="Lawrence Berkeley National Laboratory"/>
            <person name="Haridas S."/>
            <person name="Hensen N."/>
            <person name="Bonometti L."/>
            <person name="Westerberg I."/>
            <person name="Brannstrom I.O."/>
            <person name="Guillou S."/>
            <person name="Cros-Aarteil S."/>
            <person name="Calhoun S."/>
            <person name="Kuo A."/>
            <person name="Mondo S."/>
            <person name="Pangilinan J."/>
            <person name="Riley R."/>
            <person name="Labutti K."/>
            <person name="Andreopoulos B."/>
            <person name="Lipzen A."/>
            <person name="Chen C."/>
            <person name="Yanf M."/>
            <person name="Daum C."/>
            <person name="Ng V."/>
            <person name="Clum A."/>
            <person name="Steindorff A."/>
            <person name="Ohm R."/>
            <person name="Martin F."/>
            <person name="Silar P."/>
            <person name="Natvig D."/>
            <person name="Lalanne C."/>
            <person name="Gautier V."/>
            <person name="Ament-Velasquez S.L."/>
            <person name="Kruys A."/>
            <person name="Hutchinson M.I."/>
            <person name="Powell A.J."/>
            <person name="Barry K."/>
            <person name="Miller A.N."/>
            <person name="Grigoriev I.V."/>
            <person name="Debuchy R."/>
            <person name="Gladieux P."/>
            <person name="Thoren M.H."/>
            <person name="Johannesson H."/>
        </authorList>
    </citation>
    <scope>NUCLEOTIDE SEQUENCE</scope>
    <source>
        <strain evidence="2">SMH4131-1</strain>
    </source>
</reference>
<keyword evidence="1" id="KW-0472">Membrane</keyword>
<keyword evidence="3" id="KW-1185">Reference proteome</keyword>
<evidence type="ECO:0000313" key="3">
    <source>
        <dbReference type="Proteomes" id="UP001286456"/>
    </source>
</evidence>
<dbReference type="EMBL" id="JAUEPO010000001">
    <property type="protein sequence ID" value="KAK3336855.1"/>
    <property type="molecule type" value="Genomic_DNA"/>
</dbReference>
<evidence type="ECO:0000256" key="1">
    <source>
        <dbReference type="SAM" id="Phobius"/>
    </source>
</evidence>
<dbReference type="Proteomes" id="UP001286456">
    <property type="component" value="Unassembled WGS sequence"/>
</dbReference>
<protein>
    <submittedName>
        <fullName evidence="2">Uncharacterized protein</fullName>
    </submittedName>
</protein>
<dbReference type="AlphaFoldDB" id="A0AAE0J5D0"/>